<name>A0AAX2EGI7_9BACI</name>
<feature type="active site" description="Phosphocysteine intermediate; for EIIB activity" evidence="11">
    <location>
        <position position="26"/>
    </location>
</feature>
<dbReference type="GO" id="GO:0009401">
    <property type="term" value="P:phosphoenolpyruvate-dependent sugar phosphotransferase system"/>
    <property type="evidence" value="ECO:0007669"/>
    <property type="project" value="UniProtKB-KW"/>
</dbReference>
<feature type="transmembrane region" description="Helical" evidence="13">
    <location>
        <begin position="206"/>
        <end position="228"/>
    </location>
</feature>
<dbReference type="InterPro" id="IPR050558">
    <property type="entry name" value="PTS_Sugar-Specific_Components"/>
</dbReference>
<dbReference type="PROSITE" id="PS51098">
    <property type="entry name" value="PTS_EIIB_TYPE_1"/>
    <property type="match status" value="1"/>
</dbReference>
<dbReference type="FunFam" id="2.70.70.10:FF:000001">
    <property type="entry name" value="PTS system glucose-specific IIA component"/>
    <property type="match status" value="1"/>
</dbReference>
<dbReference type="PANTHER" id="PTHR30175">
    <property type="entry name" value="PHOSPHOTRANSFERASE SYSTEM TRANSPORT PROTEIN"/>
    <property type="match status" value="1"/>
</dbReference>
<evidence type="ECO:0000256" key="1">
    <source>
        <dbReference type="ARBA" id="ARBA00004651"/>
    </source>
</evidence>
<accession>A0AAX2EGI7</accession>
<dbReference type="NCBIfam" id="TIGR00830">
    <property type="entry name" value="PTBA"/>
    <property type="match status" value="1"/>
</dbReference>
<dbReference type="InterPro" id="IPR001127">
    <property type="entry name" value="PTS_EIIA_1_perm"/>
</dbReference>
<evidence type="ECO:0000259" key="16">
    <source>
        <dbReference type="PROSITE" id="PS51103"/>
    </source>
</evidence>
<dbReference type="GO" id="GO:0008982">
    <property type="term" value="F:protein-N(PI)-phosphohistidine-sugar phosphotransferase activity"/>
    <property type="evidence" value="ECO:0007669"/>
    <property type="project" value="InterPro"/>
</dbReference>
<reference evidence="17 18" key="1">
    <citation type="submission" date="2016-10" db="EMBL/GenBank/DDBJ databases">
        <authorList>
            <person name="Varghese N."/>
            <person name="Submissions S."/>
        </authorList>
    </citation>
    <scope>NUCLEOTIDE SEQUENCE [LARGE SCALE GENOMIC DNA]</scope>
    <source>
        <strain evidence="17 18">DSM 21619</strain>
    </source>
</reference>
<dbReference type="PROSITE" id="PS51103">
    <property type="entry name" value="PTS_EIIC_TYPE_1"/>
    <property type="match status" value="1"/>
</dbReference>
<feature type="compositionally biased region" description="Basic and acidic residues" evidence="12">
    <location>
        <begin position="453"/>
        <end position="464"/>
    </location>
</feature>
<dbReference type="GO" id="GO:0005886">
    <property type="term" value="C:plasma membrane"/>
    <property type="evidence" value="ECO:0007669"/>
    <property type="project" value="UniProtKB-SubCell"/>
</dbReference>
<dbReference type="GO" id="GO:0016301">
    <property type="term" value="F:kinase activity"/>
    <property type="evidence" value="ECO:0007669"/>
    <property type="project" value="UniProtKB-KW"/>
</dbReference>
<dbReference type="Pfam" id="PF02378">
    <property type="entry name" value="PTS_EIIC"/>
    <property type="match status" value="1"/>
</dbReference>
<dbReference type="CDD" id="cd00212">
    <property type="entry name" value="PTS_IIB_glc"/>
    <property type="match status" value="1"/>
</dbReference>
<comment type="subcellular location">
    <subcellularLocation>
        <location evidence="1">Cell membrane</location>
        <topology evidence="1">Multi-pass membrane protein</topology>
    </subcellularLocation>
</comment>
<feature type="transmembrane region" description="Helical" evidence="13">
    <location>
        <begin position="320"/>
        <end position="341"/>
    </location>
</feature>
<feature type="transmembrane region" description="Helical" evidence="13">
    <location>
        <begin position="144"/>
        <end position="163"/>
    </location>
</feature>
<keyword evidence="9 13" id="KW-1133">Transmembrane helix</keyword>
<dbReference type="InterPro" id="IPR036878">
    <property type="entry name" value="Glu_permease_IIB"/>
</dbReference>
<dbReference type="PROSITE" id="PS00371">
    <property type="entry name" value="PTS_EIIA_TYPE_1_HIS"/>
    <property type="match status" value="1"/>
</dbReference>
<dbReference type="AlphaFoldDB" id="A0AAX2EGI7"/>
<dbReference type="Gene3D" id="3.30.1360.60">
    <property type="entry name" value="Glucose permease domain IIB"/>
    <property type="match status" value="1"/>
</dbReference>
<dbReference type="SUPFAM" id="SSF55604">
    <property type="entry name" value="Glucose permease domain IIB"/>
    <property type="match status" value="1"/>
</dbReference>
<dbReference type="PROSITE" id="PS01035">
    <property type="entry name" value="PTS_EIIB_TYPE_1_CYS"/>
    <property type="match status" value="1"/>
</dbReference>
<dbReference type="EMBL" id="FOCD01000002">
    <property type="protein sequence ID" value="SEN44419.1"/>
    <property type="molecule type" value="Genomic_DNA"/>
</dbReference>
<keyword evidence="2" id="KW-0813">Transport</keyword>
<evidence type="ECO:0000256" key="12">
    <source>
        <dbReference type="SAM" id="MobiDB-lite"/>
    </source>
</evidence>
<evidence type="ECO:0000313" key="17">
    <source>
        <dbReference type="EMBL" id="SEN44419.1"/>
    </source>
</evidence>
<feature type="domain" description="PTS EIIB type-1" evidence="15">
    <location>
        <begin position="4"/>
        <end position="86"/>
    </location>
</feature>
<dbReference type="PANTHER" id="PTHR30175:SF1">
    <property type="entry name" value="PTS SYSTEM ARBUTIN-, CELLOBIOSE-, AND SALICIN-SPECIFIC EIIBC COMPONENT-RELATED"/>
    <property type="match status" value="1"/>
</dbReference>
<keyword evidence="4" id="KW-0762">Sugar transport</keyword>
<keyword evidence="10 13" id="KW-0472">Membrane</keyword>
<dbReference type="PROSITE" id="PS51093">
    <property type="entry name" value="PTS_EIIA_TYPE_1"/>
    <property type="match status" value="1"/>
</dbReference>
<gene>
    <name evidence="17" type="ORF">SAMN04489762_2265</name>
</gene>
<evidence type="ECO:0000256" key="7">
    <source>
        <dbReference type="ARBA" id="ARBA00022692"/>
    </source>
</evidence>
<keyword evidence="3" id="KW-1003">Cell membrane</keyword>
<dbReference type="InterPro" id="IPR018113">
    <property type="entry name" value="PTrfase_EIIB_Cys"/>
</dbReference>
<organism evidence="17 18">
    <name type="scientific">Terribacillus saccharophilus</name>
    <dbReference type="NCBI Taxonomy" id="361277"/>
    <lineage>
        <taxon>Bacteria</taxon>
        <taxon>Bacillati</taxon>
        <taxon>Bacillota</taxon>
        <taxon>Bacilli</taxon>
        <taxon>Bacillales</taxon>
        <taxon>Bacillaceae</taxon>
        <taxon>Terribacillus</taxon>
    </lineage>
</organism>
<feature type="region of interest" description="Disordered" evidence="12">
    <location>
        <begin position="453"/>
        <end position="474"/>
    </location>
</feature>
<evidence type="ECO:0000256" key="4">
    <source>
        <dbReference type="ARBA" id="ARBA00022597"/>
    </source>
</evidence>
<keyword evidence="7 13" id="KW-0812">Transmembrane</keyword>
<evidence type="ECO:0000256" key="9">
    <source>
        <dbReference type="ARBA" id="ARBA00022989"/>
    </source>
</evidence>
<dbReference type="Proteomes" id="UP000199735">
    <property type="component" value="Unassembled WGS sequence"/>
</dbReference>
<dbReference type="SUPFAM" id="SSF51261">
    <property type="entry name" value="Duplicated hybrid motif"/>
    <property type="match status" value="1"/>
</dbReference>
<evidence type="ECO:0000256" key="2">
    <source>
        <dbReference type="ARBA" id="ARBA00022448"/>
    </source>
</evidence>
<dbReference type="InterPro" id="IPR011055">
    <property type="entry name" value="Dup_hybrid_motif"/>
</dbReference>
<evidence type="ECO:0000256" key="11">
    <source>
        <dbReference type="PROSITE-ProRule" id="PRU00421"/>
    </source>
</evidence>
<evidence type="ECO:0000256" key="6">
    <source>
        <dbReference type="ARBA" id="ARBA00022683"/>
    </source>
</evidence>
<dbReference type="RefSeq" id="WP_093880723.1">
    <property type="nucleotide sequence ID" value="NZ_FOCD01000002.1"/>
</dbReference>
<feature type="transmembrane region" description="Helical" evidence="13">
    <location>
        <begin position="422"/>
        <end position="442"/>
    </location>
</feature>
<keyword evidence="5" id="KW-0808">Transferase</keyword>
<evidence type="ECO:0000256" key="8">
    <source>
        <dbReference type="ARBA" id="ARBA00022777"/>
    </source>
</evidence>
<protein>
    <submittedName>
        <fullName evidence="17">PTS system beta-glucoside-specific IIA component, Glc family /PTS system beta-glucoside-specific IIB component, Glc family /PTS system beta-glucoside-specific IIC component, Glc family</fullName>
    </submittedName>
</protein>
<dbReference type="CDD" id="cd00210">
    <property type="entry name" value="PTS_IIA_glc"/>
    <property type="match status" value="1"/>
</dbReference>
<feature type="domain" description="PTS EIIA type-1" evidence="14">
    <location>
        <begin position="495"/>
        <end position="599"/>
    </location>
</feature>
<feature type="transmembrane region" description="Helical" evidence="13">
    <location>
        <begin position="380"/>
        <end position="398"/>
    </location>
</feature>
<keyword evidence="6" id="KW-0598">Phosphotransferase system</keyword>
<dbReference type="NCBIfam" id="TIGR01995">
    <property type="entry name" value="PTS-II-ABC-beta"/>
    <property type="match status" value="1"/>
</dbReference>
<dbReference type="Pfam" id="PF00358">
    <property type="entry name" value="PTS_EIIA_1"/>
    <property type="match status" value="1"/>
</dbReference>
<dbReference type="FunFam" id="3.30.1360.60:FF:000001">
    <property type="entry name" value="PTS system glucose-specific IIBC component PtsG"/>
    <property type="match status" value="1"/>
</dbReference>
<dbReference type="InterPro" id="IPR003352">
    <property type="entry name" value="PTS_EIIC"/>
</dbReference>
<feature type="transmembrane region" description="Helical" evidence="13">
    <location>
        <begin position="175"/>
        <end position="194"/>
    </location>
</feature>
<dbReference type="InterPro" id="IPR001996">
    <property type="entry name" value="PTS_IIB_1"/>
</dbReference>
<evidence type="ECO:0000256" key="3">
    <source>
        <dbReference type="ARBA" id="ARBA00022475"/>
    </source>
</evidence>
<dbReference type="InterPro" id="IPR011297">
    <property type="entry name" value="PTS_IIABC_b_glu"/>
</dbReference>
<dbReference type="GO" id="GO:0015771">
    <property type="term" value="P:trehalose transport"/>
    <property type="evidence" value="ECO:0007669"/>
    <property type="project" value="TreeGrafter"/>
</dbReference>
<evidence type="ECO:0000256" key="10">
    <source>
        <dbReference type="ARBA" id="ARBA00023136"/>
    </source>
</evidence>
<keyword evidence="8" id="KW-0418">Kinase</keyword>
<feature type="transmembrane region" description="Helical" evidence="13">
    <location>
        <begin position="285"/>
        <end position="308"/>
    </location>
</feature>
<feature type="domain" description="PTS EIIC type-1" evidence="16">
    <location>
        <begin position="105"/>
        <end position="455"/>
    </location>
</feature>
<evidence type="ECO:0000256" key="13">
    <source>
        <dbReference type="SAM" id="Phobius"/>
    </source>
</evidence>
<dbReference type="GO" id="GO:0090589">
    <property type="term" value="F:protein-phosphocysteine-trehalose phosphotransferase system transporter activity"/>
    <property type="evidence" value="ECO:0007669"/>
    <property type="project" value="TreeGrafter"/>
</dbReference>
<sequence length="634" mass="66753">MNHSKTAEEILQLVGGESNVQNVIHCMTRLRFNLYDNSKADRQALEQVDGVLGSNISGSQFQLIIGNEVPKVYKEIIANSNLSESKSTEGEESKQKKNVISSIFDVISGVFTPILPAIAGAGMIKGIAALLVTFGWLQEASQTYQILTVIGDGAFYFLPILLAISAARKFGSNPYVAAAIGAAILHPTLTAMFAEGGSISFVGLPVTVATYSSTVIPILLAIWIASYVEKWVDRVTHASLKLIVVPTVTLLVVVPVTLITVGPLGAIAGNYLSTGTNFLFQNAGIVAMILLAGTFSLIIITGMHYALVPIMLNNIAVNGFDYMIPAMFLANFGQAGAAFAVAMRSKNKKFKSLSFTTALTATMGVTEPAMYGVNMRLKKPFVAALIGAAAGGLLYALTDVKAYIVAGMAGLPGLPTFVGPEFIFAILGLVLAFVAAAVMTWIMGFEDVAAPAEETKTTEEKAVDTAEQTDSDERASEVIASPLTGEVRSLSEVSDPTFAQEIMGKGTAIFPTVGEVVSPVDGEVVTLFATKHAIGLKSTNGSEVLIHVGIDTVKLNGEHFTAHIASGDKVQKGQKLVSFDIKAIQAAGYDVITPIIITNTAEYEDITALAEGTVNSGEAILDLAVPATTSKEAS</sequence>
<proteinExistence type="predicted"/>
<comment type="caution">
    <text evidence="17">The sequence shown here is derived from an EMBL/GenBank/DDBJ whole genome shotgun (WGS) entry which is preliminary data.</text>
</comment>
<evidence type="ECO:0000256" key="5">
    <source>
        <dbReference type="ARBA" id="ARBA00022679"/>
    </source>
</evidence>
<evidence type="ECO:0000259" key="15">
    <source>
        <dbReference type="PROSITE" id="PS51098"/>
    </source>
</evidence>
<evidence type="ECO:0000313" key="18">
    <source>
        <dbReference type="Proteomes" id="UP000199735"/>
    </source>
</evidence>
<dbReference type="InterPro" id="IPR013013">
    <property type="entry name" value="PTS_EIIC_1"/>
</dbReference>
<dbReference type="Pfam" id="PF00367">
    <property type="entry name" value="PTS_EIIB"/>
    <property type="match status" value="1"/>
</dbReference>
<feature type="transmembrane region" description="Helical" evidence="13">
    <location>
        <begin position="240"/>
        <end position="265"/>
    </location>
</feature>
<dbReference type="Gene3D" id="2.70.70.10">
    <property type="entry name" value="Glucose Permease (Domain IIA)"/>
    <property type="match status" value="1"/>
</dbReference>
<evidence type="ECO:0000259" key="14">
    <source>
        <dbReference type="PROSITE" id="PS51093"/>
    </source>
</evidence>